<evidence type="ECO:0000256" key="2">
    <source>
        <dbReference type="ARBA" id="ARBA00006679"/>
    </source>
</evidence>
<dbReference type="PANTHER" id="PTHR33452">
    <property type="entry name" value="OXIDOREDUCTASE CATD-RELATED"/>
    <property type="match status" value="1"/>
</dbReference>
<dbReference type="AlphaFoldDB" id="A0A5C6S3Q5"/>
<keyword evidence="6 7" id="KW-0472">Membrane</keyword>
<dbReference type="InterPro" id="IPR051907">
    <property type="entry name" value="DoxX-like_oxidoreductase"/>
</dbReference>
<dbReference type="Proteomes" id="UP000321580">
    <property type="component" value="Unassembled WGS sequence"/>
</dbReference>
<feature type="transmembrane region" description="Helical" evidence="7">
    <location>
        <begin position="49"/>
        <end position="70"/>
    </location>
</feature>
<feature type="transmembrane region" description="Helical" evidence="7">
    <location>
        <begin position="12"/>
        <end position="29"/>
    </location>
</feature>
<dbReference type="InterPro" id="IPR032808">
    <property type="entry name" value="DoxX"/>
</dbReference>
<dbReference type="RefSeq" id="WP_147165610.1">
    <property type="nucleotide sequence ID" value="NZ_VOOR01000002.1"/>
</dbReference>
<protein>
    <submittedName>
        <fullName evidence="8">DoxX family protein</fullName>
    </submittedName>
</protein>
<keyword evidence="4 7" id="KW-0812">Transmembrane</keyword>
<evidence type="ECO:0000256" key="5">
    <source>
        <dbReference type="ARBA" id="ARBA00022989"/>
    </source>
</evidence>
<dbReference type="PANTHER" id="PTHR33452:SF1">
    <property type="entry name" value="INNER MEMBRANE PROTEIN YPHA-RELATED"/>
    <property type="match status" value="1"/>
</dbReference>
<dbReference type="Pfam" id="PF07681">
    <property type="entry name" value="DoxX"/>
    <property type="match status" value="1"/>
</dbReference>
<evidence type="ECO:0000256" key="1">
    <source>
        <dbReference type="ARBA" id="ARBA00004651"/>
    </source>
</evidence>
<comment type="similarity">
    <text evidence="2">Belongs to the DoxX family.</text>
</comment>
<accession>A0A5C6S3Q5</accession>
<evidence type="ECO:0000313" key="8">
    <source>
        <dbReference type="EMBL" id="TXB69478.1"/>
    </source>
</evidence>
<keyword evidence="3" id="KW-1003">Cell membrane</keyword>
<feature type="transmembrane region" description="Helical" evidence="7">
    <location>
        <begin position="107"/>
        <end position="125"/>
    </location>
</feature>
<comment type="caution">
    <text evidence="8">The sequence shown here is derived from an EMBL/GenBank/DDBJ whole genome shotgun (WGS) entry which is preliminary data.</text>
</comment>
<proteinExistence type="inferred from homology"/>
<dbReference type="OrthoDB" id="9813193at2"/>
<gene>
    <name evidence="8" type="ORF">FRY97_01325</name>
</gene>
<evidence type="ECO:0000256" key="3">
    <source>
        <dbReference type="ARBA" id="ARBA00022475"/>
    </source>
</evidence>
<dbReference type="EMBL" id="VOOR01000002">
    <property type="protein sequence ID" value="TXB69478.1"/>
    <property type="molecule type" value="Genomic_DNA"/>
</dbReference>
<feature type="transmembrane region" description="Helical" evidence="7">
    <location>
        <begin position="77"/>
        <end position="95"/>
    </location>
</feature>
<sequence length="133" mass="14590">MATHQRSQDLVLLLLRVTFGASMIIGHGWPKFLRLTGGEEIRFMDFMGLGPEISLGLAVFAELICAALLILGLFTRLAAAPLVFTMLVAIFKAHWGDPFSDIEGALLYLVPFICLMIAGGGQYALDSRMQKLF</sequence>
<evidence type="ECO:0000256" key="7">
    <source>
        <dbReference type="SAM" id="Phobius"/>
    </source>
</evidence>
<evidence type="ECO:0000256" key="4">
    <source>
        <dbReference type="ARBA" id="ARBA00022692"/>
    </source>
</evidence>
<comment type="subcellular location">
    <subcellularLocation>
        <location evidence="1">Cell membrane</location>
        <topology evidence="1">Multi-pass membrane protein</topology>
    </subcellularLocation>
</comment>
<name>A0A5C6S3Q5_9BACT</name>
<reference evidence="8 9" key="1">
    <citation type="submission" date="2019-08" db="EMBL/GenBank/DDBJ databases">
        <title>Genome of Phaeodactylibacter luteus.</title>
        <authorList>
            <person name="Bowman J.P."/>
        </authorList>
    </citation>
    <scope>NUCLEOTIDE SEQUENCE [LARGE SCALE GENOMIC DNA]</scope>
    <source>
        <strain evidence="8 9">KCTC 42180</strain>
    </source>
</reference>
<evidence type="ECO:0000313" key="9">
    <source>
        <dbReference type="Proteomes" id="UP000321580"/>
    </source>
</evidence>
<organism evidence="8 9">
    <name type="scientific">Phaeodactylibacter luteus</name>
    <dbReference type="NCBI Taxonomy" id="1564516"/>
    <lineage>
        <taxon>Bacteria</taxon>
        <taxon>Pseudomonadati</taxon>
        <taxon>Bacteroidota</taxon>
        <taxon>Saprospiria</taxon>
        <taxon>Saprospirales</taxon>
        <taxon>Haliscomenobacteraceae</taxon>
        <taxon>Phaeodactylibacter</taxon>
    </lineage>
</organism>
<keyword evidence="5 7" id="KW-1133">Transmembrane helix</keyword>
<evidence type="ECO:0000256" key="6">
    <source>
        <dbReference type="ARBA" id="ARBA00023136"/>
    </source>
</evidence>
<dbReference type="GO" id="GO:0005886">
    <property type="term" value="C:plasma membrane"/>
    <property type="evidence" value="ECO:0007669"/>
    <property type="project" value="UniProtKB-SubCell"/>
</dbReference>
<keyword evidence="9" id="KW-1185">Reference proteome</keyword>